<protein>
    <submittedName>
        <fullName evidence="2">Retrovirus-related Pol polyprotein from transposon RE1</fullName>
    </submittedName>
</protein>
<gene>
    <name evidence="2" type="primary">RE1_2909</name>
    <name evidence="2" type="ORF">CK203_086413</name>
</gene>
<evidence type="ECO:0000259" key="1">
    <source>
        <dbReference type="Pfam" id="PF07727"/>
    </source>
</evidence>
<dbReference type="AlphaFoldDB" id="A0A438ERF8"/>
<name>A0A438ERF8_VITVI</name>
<dbReference type="Proteomes" id="UP000288805">
    <property type="component" value="Unassembled WGS sequence"/>
</dbReference>
<feature type="domain" description="Reverse transcriptase Ty1/copia-type" evidence="1">
    <location>
        <begin position="148"/>
        <end position="240"/>
    </location>
</feature>
<sequence length="535" mass="61268">MVMMWLVNSMDEDISSNYMCYPTAKELWDNINQMYSDLGNQSQIFELKLKLGEIQQGKKTIDEPFENSALATADATANKANNYKHRMDEKPRDQSSRRRIANARMIEGDVDLCLKVHDTSQEALSDLNWKLAVMEEMNELEEVFKKTILCSINTQRKNAILIVYVDDMILTGDDIDELERLEKRVAKDFEIKDLGTLKYFLGMEFPRSEEGIFVNQRKYVLDMLGETGLLGCKVAKTPIKPNLKLQGARPTILRYLKRTPGRGLLFRKHAHLQVEVYTDADWAGNIMDRRSTSSYYTFVGGKLVTRQSKKQDVVGKSKVEVEFRSLAHGICLVMWIKRIFEELKIPNPSPMKAYCDNKATISISHNPVLHDRTKCVEVDKYFIKEKLDSGLICMMGVKERTQQPACPLSHFMSNEKLSSGHKSFLIHLNTITIPKIVSEALSIREQKETMKVEMGALEKNKTWDLVELPPRKKLVGCKWVFTVKHKADGSLERYKTRIVAKGYTQTYGIDYLKTFVLVAKLNPIRILSSLAANRG</sequence>
<dbReference type="EMBL" id="QGNW01001202">
    <property type="protein sequence ID" value="RVW50334.1"/>
    <property type="molecule type" value="Genomic_DNA"/>
</dbReference>
<accession>A0A438ERF8</accession>
<evidence type="ECO:0000313" key="2">
    <source>
        <dbReference type="EMBL" id="RVW50334.1"/>
    </source>
</evidence>
<feature type="domain" description="Reverse transcriptase Ty1/copia-type" evidence="1">
    <location>
        <begin position="460"/>
        <end position="533"/>
    </location>
</feature>
<comment type="caution">
    <text evidence="2">The sequence shown here is derived from an EMBL/GenBank/DDBJ whole genome shotgun (WGS) entry which is preliminary data.</text>
</comment>
<reference evidence="2 3" key="1">
    <citation type="journal article" date="2018" name="PLoS Genet.">
        <title>Population sequencing reveals clonal diversity and ancestral inbreeding in the grapevine cultivar Chardonnay.</title>
        <authorList>
            <person name="Roach M.J."/>
            <person name="Johnson D.L."/>
            <person name="Bohlmann J."/>
            <person name="van Vuuren H.J."/>
            <person name="Jones S.J."/>
            <person name="Pretorius I.S."/>
            <person name="Schmidt S.A."/>
            <person name="Borneman A.R."/>
        </authorList>
    </citation>
    <scope>NUCLEOTIDE SEQUENCE [LARGE SCALE GENOMIC DNA]</scope>
    <source>
        <strain evidence="3">cv. Chardonnay</strain>
        <tissue evidence="2">Leaf</tissue>
    </source>
</reference>
<dbReference type="InterPro" id="IPR043502">
    <property type="entry name" value="DNA/RNA_pol_sf"/>
</dbReference>
<dbReference type="InterPro" id="IPR013103">
    <property type="entry name" value="RVT_2"/>
</dbReference>
<dbReference type="SUPFAM" id="SSF56672">
    <property type="entry name" value="DNA/RNA polymerases"/>
    <property type="match status" value="1"/>
</dbReference>
<dbReference type="CDD" id="cd09272">
    <property type="entry name" value="RNase_HI_RT_Ty1"/>
    <property type="match status" value="1"/>
</dbReference>
<dbReference type="PANTHER" id="PTHR11439:SF440">
    <property type="entry name" value="INTEGRASE CATALYTIC DOMAIN-CONTAINING PROTEIN"/>
    <property type="match status" value="1"/>
</dbReference>
<dbReference type="Pfam" id="PF07727">
    <property type="entry name" value="RVT_2"/>
    <property type="match status" value="2"/>
</dbReference>
<organism evidence="2 3">
    <name type="scientific">Vitis vinifera</name>
    <name type="common">Grape</name>
    <dbReference type="NCBI Taxonomy" id="29760"/>
    <lineage>
        <taxon>Eukaryota</taxon>
        <taxon>Viridiplantae</taxon>
        <taxon>Streptophyta</taxon>
        <taxon>Embryophyta</taxon>
        <taxon>Tracheophyta</taxon>
        <taxon>Spermatophyta</taxon>
        <taxon>Magnoliopsida</taxon>
        <taxon>eudicotyledons</taxon>
        <taxon>Gunneridae</taxon>
        <taxon>Pentapetalae</taxon>
        <taxon>rosids</taxon>
        <taxon>Vitales</taxon>
        <taxon>Vitaceae</taxon>
        <taxon>Viteae</taxon>
        <taxon>Vitis</taxon>
    </lineage>
</organism>
<dbReference type="PANTHER" id="PTHR11439">
    <property type="entry name" value="GAG-POL-RELATED RETROTRANSPOSON"/>
    <property type="match status" value="1"/>
</dbReference>
<evidence type="ECO:0000313" key="3">
    <source>
        <dbReference type="Proteomes" id="UP000288805"/>
    </source>
</evidence>
<proteinExistence type="predicted"/>